<dbReference type="SMART" id="SM00450">
    <property type="entry name" value="RHOD"/>
    <property type="match status" value="1"/>
</dbReference>
<proteinExistence type="predicted"/>
<dbReference type="Proteomes" id="UP000694388">
    <property type="component" value="Unplaced"/>
</dbReference>
<dbReference type="AlphaFoldDB" id="A0A8C4WZN9"/>
<sequence>MLCIPDVFPLHKIFHLWDTLLLGNHSFPLCVGVAILQQLRARLLASAFNDCILLFSDLPEVDIERCVRDSTSLFCCTPRSATFRQHACPPRSPQNSVRNVHPCCNTSCTTIPQGRDTVPINELKMEICPRIAAEELLELCEPARSRSEPSQGRRIRGARPRALVLDVRSADDRFSRGHFSGSINIPAGTALTPGGALCPAASNSLAHQRGRVIVLVGNASRTAFAAHLQQLHYPKVCILDGGISKIKEAGLLTVPSPQI</sequence>
<dbReference type="Gene3D" id="1.10.472.80">
    <property type="entry name" value="Ypt/Rab-GAP domain of gyp1p, domain 3"/>
    <property type="match status" value="1"/>
</dbReference>
<organism evidence="2 3">
    <name type="scientific">Eptatretus burgeri</name>
    <name type="common">Inshore hagfish</name>
    <dbReference type="NCBI Taxonomy" id="7764"/>
    <lineage>
        <taxon>Eukaryota</taxon>
        <taxon>Metazoa</taxon>
        <taxon>Chordata</taxon>
        <taxon>Craniata</taxon>
        <taxon>Vertebrata</taxon>
        <taxon>Cyclostomata</taxon>
        <taxon>Myxini</taxon>
        <taxon>Myxiniformes</taxon>
        <taxon>Myxinidae</taxon>
        <taxon>Eptatretinae</taxon>
        <taxon>Eptatretus</taxon>
    </lineage>
</organism>
<dbReference type="InterPro" id="IPR001763">
    <property type="entry name" value="Rhodanese-like_dom"/>
</dbReference>
<feature type="domain" description="Rhodanese" evidence="1">
    <location>
        <begin position="158"/>
        <end position="255"/>
    </location>
</feature>
<dbReference type="InterPro" id="IPR035969">
    <property type="entry name" value="Rab-GAP_TBC_sf"/>
</dbReference>
<reference evidence="2" key="1">
    <citation type="submission" date="2025-08" db="UniProtKB">
        <authorList>
            <consortium name="Ensembl"/>
        </authorList>
    </citation>
    <scope>IDENTIFICATION</scope>
</reference>
<dbReference type="OMA" id="ELKSEMC"/>
<reference evidence="2" key="2">
    <citation type="submission" date="2025-09" db="UniProtKB">
        <authorList>
            <consortium name="Ensembl"/>
        </authorList>
    </citation>
    <scope>IDENTIFICATION</scope>
</reference>
<dbReference type="SUPFAM" id="SSF52821">
    <property type="entry name" value="Rhodanese/Cell cycle control phosphatase"/>
    <property type="match status" value="1"/>
</dbReference>
<dbReference type="SUPFAM" id="SSF47923">
    <property type="entry name" value="Ypt/Rab-GAP domain of gyp1p"/>
    <property type="match status" value="1"/>
</dbReference>
<dbReference type="Ensembl" id="ENSEBUT00000023262.1">
    <property type="protein sequence ID" value="ENSEBUP00000022685.1"/>
    <property type="gene ID" value="ENSEBUG00000013976.1"/>
</dbReference>
<dbReference type="GeneTree" id="ENSGT00940000158244"/>
<dbReference type="PROSITE" id="PS50206">
    <property type="entry name" value="RHODANESE_3"/>
    <property type="match status" value="1"/>
</dbReference>
<evidence type="ECO:0000313" key="3">
    <source>
        <dbReference type="Proteomes" id="UP000694388"/>
    </source>
</evidence>
<name>A0A8C4WZN9_EPTBU</name>
<dbReference type="Pfam" id="PF00581">
    <property type="entry name" value="Rhodanese"/>
    <property type="match status" value="1"/>
</dbReference>
<keyword evidence="3" id="KW-1185">Reference proteome</keyword>
<evidence type="ECO:0000259" key="1">
    <source>
        <dbReference type="PROSITE" id="PS50206"/>
    </source>
</evidence>
<evidence type="ECO:0000313" key="2">
    <source>
        <dbReference type="Ensembl" id="ENSEBUP00000022685.1"/>
    </source>
</evidence>
<dbReference type="InterPro" id="IPR036873">
    <property type="entry name" value="Rhodanese-like_dom_sf"/>
</dbReference>
<dbReference type="Gene3D" id="3.40.250.10">
    <property type="entry name" value="Rhodanese-like domain"/>
    <property type="match status" value="1"/>
</dbReference>
<accession>A0A8C4WZN9</accession>
<protein>
    <recommendedName>
        <fullName evidence="1">Rhodanese domain-containing protein</fullName>
    </recommendedName>
</protein>